<organism evidence="1 2">
    <name type="scientific">Pontibacter burrus</name>
    <dbReference type="NCBI Taxonomy" id="2704466"/>
    <lineage>
        <taxon>Bacteria</taxon>
        <taxon>Pseudomonadati</taxon>
        <taxon>Bacteroidota</taxon>
        <taxon>Cytophagia</taxon>
        <taxon>Cytophagales</taxon>
        <taxon>Hymenobacteraceae</taxon>
        <taxon>Pontibacter</taxon>
    </lineage>
</organism>
<reference evidence="1 2" key="1">
    <citation type="submission" date="2020-02" db="EMBL/GenBank/DDBJ databases">
        <authorList>
            <person name="Kim M.K."/>
        </authorList>
    </citation>
    <scope>NUCLEOTIDE SEQUENCE [LARGE SCALE GENOMIC DNA]</scope>
    <source>
        <strain evidence="1 2">BT327</strain>
    </source>
</reference>
<keyword evidence="2" id="KW-1185">Reference proteome</keyword>
<accession>A0A6B3LUC3</accession>
<sequence>MLLVQTILPFMLLLQTIAGNYSFRQDLEKDLKQLSTTSVFISDNTSASPSVQTIVHDLQLFGVVATIDVSSSKYSQSTKGNYKIQQWQFPEGNIKAIYQLETTIALDTVVTQRYLENRAPTQHLIRNNFTFRAYAVSTTDDPVHLYYFTEAEQGLLEYRIGVRQVQLNYSAKKEGLSDVLPKLTEQVSKVLSSVMEE</sequence>
<proteinExistence type="predicted"/>
<dbReference type="EMBL" id="JAAGWD010000005">
    <property type="protein sequence ID" value="NEM98605.1"/>
    <property type="molecule type" value="Genomic_DNA"/>
</dbReference>
<gene>
    <name evidence="1" type="ORF">GXP69_12945</name>
</gene>
<evidence type="ECO:0000313" key="2">
    <source>
        <dbReference type="Proteomes" id="UP000474777"/>
    </source>
</evidence>
<evidence type="ECO:0000313" key="1">
    <source>
        <dbReference type="EMBL" id="NEM98605.1"/>
    </source>
</evidence>
<dbReference type="AlphaFoldDB" id="A0A6B3LUC3"/>
<dbReference type="RefSeq" id="WP_163915488.1">
    <property type="nucleotide sequence ID" value="NZ_JAAGWD010000005.1"/>
</dbReference>
<name>A0A6B3LUC3_9BACT</name>
<dbReference type="Proteomes" id="UP000474777">
    <property type="component" value="Unassembled WGS sequence"/>
</dbReference>
<comment type="caution">
    <text evidence="1">The sequence shown here is derived from an EMBL/GenBank/DDBJ whole genome shotgun (WGS) entry which is preliminary data.</text>
</comment>
<protein>
    <submittedName>
        <fullName evidence="1">Uncharacterized protein</fullName>
    </submittedName>
</protein>